<sequence length="79" mass="9214">MAPINFRLIVLQALRLSVPVSRIRYRNKVFFRLDFAPRNNLATLAFQELELKRYPSENNVTDEPRRSASLPPPTLFVID</sequence>
<dbReference type="GeneID" id="36397903"/>
<evidence type="ECO:0000313" key="1">
    <source>
        <dbReference type="EMBL" id="CEG46447.1"/>
    </source>
</evidence>
<reference evidence="2" key="1">
    <citation type="submission" date="2014-09" db="EMBL/GenBank/DDBJ databases">
        <authorList>
            <person name="Sharma Rahul"/>
            <person name="Thines Marco"/>
        </authorList>
    </citation>
    <scope>NUCLEOTIDE SEQUENCE [LARGE SCALE GENOMIC DNA]</scope>
</reference>
<keyword evidence="2" id="KW-1185">Reference proteome</keyword>
<proteinExistence type="predicted"/>
<dbReference type="AlphaFoldDB" id="A0A0P1AVR1"/>
<dbReference type="RefSeq" id="XP_024582816.1">
    <property type="nucleotide sequence ID" value="XM_024717304.1"/>
</dbReference>
<name>A0A0P1AVR1_PLAHL</name>
<accession>A0A0P1AVR1</accession>
<dbReference type="EMBL" id="CCYD01002047">
    <property type="protein sequence ID" value="CEG46447.1"/>
    <property type="molecule type" value="Genomic_DNA"/>
</dbReference>
<dbReference type="Proteomes" id="UP000054928">
    <property type="component" value="Unassembled WGS sequence"/>
</dbReference>
<organism evidence="1 2">
    <name type="scientific">Plasmopara halstedii</name>
    <name type="common">Downy mildew of sunflower</name>
    <dbReference type="NCBI Taxonomy" id="4781"/>
    <lineage>
        <taxon>Eukaryota</taxon>
        <taxon>Sar</taxon>
        <taxon>Stramenopiles</taxon>
        <taxon>Oomycota</taxon>
        <taxon>Peronosporomycetes</taxon>
        <taxon>Peronosporales</taxon>
        <taxon>Peronosporaceae</taxon>
        <taxon>Plasmopara</taxon>
    </lineage>
</organism>
<evidence type="ECO:0000313" key="2">
    <source>
        <dbReference type="Proteomes" id="UP000054928"/>
    </source>
</evidence>
<protein>
    <submittedName>
        <fullName evidence="1">Uncharacterized protein</fullName>
    </submittedName>
</protein>